<dbReference type="Gene3D" id="3.20.20.70">
    <property type="entry name" value="Aldolase class I"/>
    <property type="match status" value="1"/>
</dbReference>
<dbReference type="GO" id="GO:0008840">
    <property type="term" value="F:4-hydroxy-tetrahydrodipicolinate synthase activity"/>
    <property type="evidence" value="ECO:0007669"/>
    <property type="project" value="TreeGrafter"/>
</dbReference>
<dbReference type="EMBL" id="KT007003">
    <property type="protein sequence ID" value="AKQ02791.1"/>
    <property type="molecule type" value="Genomic_DNA"/>
</dbReference>
<evidence type="ECO:0000256" key="4">
    <source>
        <dbReference type="PIRNR" id="PIRNR001365"/>
    </source>
</evidence>
<dbReference type="Pfam" id="PF00701">
    <property type="entry name" value="DHDPS"/>
    <property type="match status" value="1"/>
</dbReference>
<dbReference type="AlphaFoldDB" id="A0A0H4T4Y5"/>
<keyword evidence="3" id="KW-0704">Schiff base</keyword>
<proteinExistence type="inferred from homology"/>
<feature type="binding site" evidence="6">
    <location>
        <position position="49"/>
    </location>
    <ligand>
        <name>pyruvate</name>
        <dbReference type="ChEBI" id="CHEBI:15361"/>
    </ligand>
</feature>
<feature type="active site" description="Schiff-base intermediate with substrate" evidence="5">
    <location>
        <position position="167"/>
    </location>
</feature>
<evidence type="ECO:0000256" key="1">
    <source>
        <dbReference type="ARBA" id="ARBA00007592"/>
    </source>
</evidence>
<accession>A0A0H4T4Y5</accession>
<evidence type="ECO:0000256" key="3">
    <source>
        <dbReference type="ARBA" id="ARBA00023270"/>
    </source>
</evidence>
<evidence type="ECO:0000256" key="2">
    <source>
        <dbReference type="ARBA" id="ARBA00023239"/>
    </source>
</evidence>
<feature type="binding site" evidence="6">
    <location>
        <position position="209"/>
    </location>
    <ligand>
        <name>pyruvate</name>
        <dbReference type="ChEBI" id="CHEBI:15361"/>
    </ligand>
</feature>
<organism evidence="7">
    <name type="scientific">uncultured Gemmatimonadetes bacterium Rifle_16ft_4_minimus_37772</name>
    <dbReference type="NCBI Taxonomy" id="1665097"/>
    <lineage>
        <taxon>Bacteria</taxon>
        <taxon>Pseudomonadati</taxon>
        <taxon>Gemmatimonadota</taxon>
        <taxon>environmental samples</taxon>
    </lineage>
</organism>
<sequence length="299" mass="31272">MSLTLEGVIGPVVTTFRARSEDLDLTRFVANIKAHLAAGLSGIVVCGSTGEAALLDEEERLQALEAARRQVPEERLLLMGAGAESTRLTVRRCREAQTVGADGVLVVAPHYYAGAMTAAALRAHFRSVADDSPLPVVLYNIPKYMHFKLPIELVMELAQHPNVVGIKDSSGDLDLLRGYLGAQSESFTVLTGNGGTFHAALVSGARGGILAVALFAPELCVSLYQAHQSGQRAAAEALQAKLQRAAVEVVGELGVPGVKAAMDAVGLCGGPVRGPLLDLDHAGRDRVAALLEGLQAAVV</sequence>
<dbReference type="InterPro" id="IPR002220">
    <property type="entry name" value="DapA-like"/>
</dbReference>
<dbReference type="CDD" id="cd00408">
    <property type="entry name" value="DHDPS-like"/>
    <property type="match status" value="1"/>
</dbReference>
<dbReference type="InterPro" id="IPR013785">
    <property type="entry name" value="Aldolase_TIM"/>
</dbReference>
<name>A0A0H4T4Y5_9BACT</name>
<reference evidence="7" key="1">
    <citation type="journal article" date="2015" name="ISME J.">
        <title>Aquifer environment selects for microbial species cohorts in sediment and groundwater.</title>
        <authorList>
            <person name="Hug L.A."/>
            <person name="Thomas B.C."/>
            <person name="Brown C.T."/>
            <person name="Frischkorn K.R."/>
            <person name="Williams K.H."/>
            <person name="Tringe S.G."/>
            <person name="Banfield J.F."/>
        </authorList>
    </citation>
    <scope>NUCLEOTIDE SEQUENCE</scope>
</reference>
<dbReference type="InterPro" id="IPR020624">
    <property type="entry name" value="Schiff_base-form_aldolases_CS"/>
</dbReference>
<evidence type="ECO:0000256" key="5">
    <source>
        <dbReference type="PIRSR" id="PIRSR001365-1"/>
    </source>
</evidence>
<dbReference type="PRINTS" id="PR00146">
    <property type="entry name" value="DHPICSNTHASE"/>
</dbReference>
<dbReference type="SMART" id="SM01130">
    <property type="entry name" value="DHDPS"/>
    <property type="match status" value="1"/>
</dbReference>
<dbReference type="PIRSF" id="PIRSF001365">
    <property type="entry name" value="DHDPS"/>
    <property type="match status" value="1"/>
</dbReference>
<feature type="active site" description="Proton donor/acceptor" evidence="5">
    <location>
        <position position="139"/>
    </location>
</feature>
<comment type="similarity">
    <text evidence="1 4">Belongs to the DapA family.</text>
</comment>
<evidence type="ECO:0000256" key="6">
    <source>
        <dbReference type="PIRSR" id="PIRSR001365-2"/>
    </source>
</evidence>
<dbReference type="SUPFAM" id="SSF51569">
    <property type="entry name" value="Aldolase"/>
    <property type="match status" value="1"/>
</dbReference>
<evidence type="ECO:0000313" key="7">
    <source>
        <dbReference type="EMBL" id="AKQ02791.1"/>
    </source>
</evidence>
<protein>
    <submittedName>
        <fullName evidence="7">Putative dihydrodipicolinate synthetase</fullName>
    </submittedName>
</protein>
<dbReference type="PROSITE" id="PS00665">
    <property type="entry name" value="DHDPS_1"/>
    <property type="match status" value="1"/>
</dbReference>
<keyword evidence="2 4" id="KW-0456">Lyase</keyword>
<dbReference type="PANTHER" id="PTHR12128:SF66">
    <property type="entry name" value="4-HYDROXY-2-OXOGLUTARATE ALDOLASE, MITOCHONDRIAL"/>
    <property type="match status" value="1"/>
</dbReference>
<dbReference type="PANTHER" id="PTHR12128">
    <property type="entry name" value="DIHYDRODIPICOLINATE SYNTHASE"/>
    <property type="match status" value="1"/>
</dbReference>